<keyword evidence="19" id="KW-0511">Multifunctional enzyme</keyword>
<keyword evidence="14" id="KW-0408">Iron</keyword>
<comment type="subcellular location">
    <subcellularLocation>
        <location evidence="2">Nucleus</location>
    </subcellularLocation>
</comment>
<dbReference type="CDD" id="cd18808">
    <property type="entry name" value="SF1_C_Upf1"/>
    <property type="match status" value="1"/>
</dbReference>
<evidence type="ECO:0000256" key="16">
    <source>
        <dbReference type="ARBA" id="ARBA00023125"/>
    </source>
</evidence>
<keyword evidence="7" id="KW-0540">Nuclease</keyword>
<accession>A0A7S0NLM4</accession>
<feature type="compositionally biased region" description="Polar residues" evidence="21">
    <location>
        <begin position="192"/>
        <end position="214"/>
    </location>
</feature>
<dbReference type="GO" id="GO:0016787">
    <property type="term" value="F:hydrolase activity"/>
    <property type="evidence" value="ECO:0007669"/>
    <property type="project" value="UniProtKB-KW"/>
</dbReference>
<feature type="domain" description="DNA2/NAM7 helicase-like C-terminal" evidence="24">
    <location>
        <begin position="1227"/>
        <end position="1433"/>
    </location>
</feature>
<name>A0A7S0NLM4_MICPS</name>
<dbReference type="PANTHER" id="PTHR43788:SF8">
    <property type="entry name" value="DNA-BINDING PROTEIN SMUBP-2"/>
    <property type="match status" value="1"/>
</dbReference>
<dbReference type="EMBL" id="HBEQ01009438">
    <property type="protein sequence ID" value="CAD8520156.1"/>
    <property type="molecule type" value="Transcribed_RNA"/>
</dbReference>
<evidence type="ECO:0000256" key="3">
    <source>
        <dbReference type="ARBA" id="ARBA00007913"/>
    </source>
</evidence>
<comment type="similarity">
    <text evidence="3">Belongs to the DNA2/NAM7 helicase family.</text>
</comment>
<sequence>MAPGPQSHVGSGGATGIHDSREISPTGDKENASDVRQLGSDRFARPAPVKRPRVASTNEYDPDLADGYLLSQMDDADRAGVTWKSVSPPRHRAHIATRATAGGTGPAGGAVMNQLLFMGRGNAAAKEQAAMRNKLTRQLDAFGAGDAVAGVESTLESPRTLDSSGAALLADVRAMEGCAPTPRAHRAHGSVGPTSGTARTPGSASSLGRQSVPTPGSGVRLGDVKGKGDILELLGNIEEHIPHSETVAGVSIRGDDVDRPTVTVQAQPGERPREDVKPAPEVAENKGPSEFQCDDDFEDFDLEAYAETEQLAIANKRKETAATSAVAPTATAAVAPTASHEATAIDAEKEREAESERLARIEAEGRALDAWMVESVAWAPDHSLEVVARVCKAEEGESNVRTLRLHDMWAESKIRPGDLIRLVAPHARSGPPINLGVPGNGFDISAPIDVTQHSGQLLVIHPSHLVNSTSVGGSMECLRRTVLQAVVPDVGGAEHAQAAMLGTLSHELSEASLFAAAFNTGPGAKGFFKHSAELVEGSSDRLFSSGTTEKEALDRLRYVGPGIHRWTRRLVKHPAQPGMANFGGVPGAAAGPGVECRVLASGAHRSDGMVAVTKMVEAEETVWAPTLGLRGVVDAVAVGKLDEIGKDGKKVVSSGMVPVELKTGYWRNPTEHGAQLTLYTLMLGERYGTRVPWGLLHYTRHPGGSNKDKKDDETVAIRPGPVDLAFLMHRRNMIATTLRPRDGKEIEEGEIMFAGGTLPPIDTCSSVCKKCFVKEKCYAVNAALEGGSTKLQDSSLTELSQELVGHITDAHAAELARWLRLIDIEAASMSARRATPWIPVEEVRKRGGFAMDGFALRHVPRDDDAERSQGRQYLYALETGFADNSDSSVDSDVSFAAQHWDGADDSLAAALRPGDRLVLSRQQGAVVVARVILANVKERKLGLHLEVEMERPVRTTGPGAASPKELWRIDRDDGGATMAGRLRAAVLGVFQSRDPRAEALRARIFDLGPPRFDRAAGAAAMPSLSPAASTVIAALNEEQRGAVEHILGARDYALVVGLPGAGKSATLAATVKALVDMGKSVLVTSHTHNAVDNILARLPDVGIDDFLRVGGDDGKCAPKIATYLPGGERHRAKTTAELADLANRARVVGATCYAAANNPMITRRESKGKGSGADGYFDVVLVDEAGQMTTPASLAPLLLGGVFVLVGDPHQLPPLVQSKEAERLGLGVSLLQRLTEAHGDISVAELRTQYRMADELAKFSNVISYSGKLRAGTAEVANRTLVAPIPAPADFPDWLRGATDPMRRVVMLDTSEVGAAAMEREGAKPDNEYERAVVARVLRGLLARGAAPTDIAVLSPYNAQVDAMARDLASSDALKEVEALTIDRAQGRDVECVVISLVRANERRETGALLSNRRRLNVALTRARSKLVIVGNAETLKGSYEMQQVMGICSANAWITRLPGM</sequence>
<dbReference type="SUPFAM" id="SSF52540">
    <property type="entry name" value="P-loop containing nucleoside triphosphate hydrolases"/>
    <property type="match status" value="1"/>
</dbReference>
<evidence type="ECO:0000256" key="10">
    <source>
        <dbReference type="ARBA" id="ARBA00022763"/>
    </source>
</evidence>
<evidence type="ECO:0000256" key="8">
    <source>
        <dbReference type="ARBA" id="ARBA00022723"/>
    </source>
</evidence>
<dbReference type="InterPro" id="IPR011604">
    <property type="entry name" value="PDDEXK-like_dom_sf"/>
</dbReference>
<dbReference type="GO" id="GO:0003677">
    <property type="term" value="F:DNA binding"/>
    <property type="evidence" value="ECO:0007669"/>
    <property type="project" value="UniProtKB-KW"/>
</dbReference>
<dbReference type="InterPro" id="IPR014808">
    <property type="entry name" value="DNA_replication_fac_Dna2_N"/>
</dbReference>
<dbReference type="GO" id="GO:0043139">
    <property type="term" value="F:5'-3' DNA helicase activity"/>
    <property type="evidence" value="ECO:0007669"/>
    <property type="project" value="TreeGrafter"/>
</dbReference>
<evidence type="ECO:0000256" key="2">
    <source>
        <dbReference type="ARBA" id="ARBA00004123"/>
    </source>
</evidence>
<evidence type="ECO:0000256" key="18">
    <source>
        <dbReference type="ARBA" id="ARBA00023242"/>
    </source>
</evidence>
<evidence type="ECO:0000256" key="5">
    <source>
        <dbReference type="ARBA" id="ARBA00022485"/>
    </source>
</evidence>
<feature type="compositionally biased region" description="Basic and acidic residues" evidence="21">
    <location>
        <begin position="18"/>
        <end position="33"/>
    </location>
</feature>
<dbReference type="Gene3D" id="3.90.320.10">
    <property type="match status" value="1"/>
</dbReference>
<keyword evidence="17" id="KW-0234">DNA repair</keyword>
<feature type="region of interest" description="Disordered" evidence="21">
    <location>
        <begin position="265"/>
        <end position="290"/>
    </location>
</feature>
<feature type="domain" description="DNA2/NAM7 helicase helicase" evidence="23">
    <location>
        <begin position="1035"/>
        <end position="1113"/>
    </location>
</feature>
<dbReference type="Pfam" id="PF08696">
    <property type="entry name" value="Dna2"/>
    <property type="match status" value="1"/>
</dbReference>
<evidence type="ECO:0000259" key="23">
    <source>
        <dbReference type="Pfam" id="PF13086"/>
    </source>
</evidence>
<keyword evidence="11" id="KW-0378">Hydrolase</keyword>
<feature type="region of interest" description="Disordered" evidence="21">
    <location>
        <begin position="181"/>
        <end position="223"/>
    </location>
</feature>
<protein>
    <recommendedName>
        <fullName evidence="4">DNA helicase</fullName>
        <ecNumber evidence="4">3.6.4.12</ecNumber>
    </recommendedName>
</protein>
<evidence type="ECO:0000256" key="1">
    <source>
        <dbReference type="ARBA" id="ARBA00001966"/>
    </source>
</evidence>
<evidence type="ECO:0000259" key="22">
    <source>
        <dbReference type="Pfam" id="PF08696"/>
    </source>
</evidence>
<keyword evidence="12" id="KW-0347">Helicase</keyword>
<dbReference type="InterPro" id="IPR047187">
    <property type="entry name" value="SF1_C_Upf1"/>
</dbReference>
<dbReference type="InterPro" id="IPR041679">
    <property type="entry name" value="DNA2/NAM7-like_C"/>
</dbReference>
<evidence type="ECO:0000256" key="20">
    <source>
        <dbReference type="ARBA" id="ARBA00047995"/>
    </source>
</evidence>
<evidence type="ECO:0000256" key="4">
    <source>
        <dbReference type="ARBA" id="ARBA00012551"/>
    </source>
</evidence>
<dbReference type="GO" id="GO:0046872">
    <property type="term" value="F:metal ion binding"/>
    <property type="evidence" value="ECO:0007669"/>
    <property type="project" value="UniProtKB-KW"/>
</dbReference>
<dbReference type="GO" id="GO:0006260">
    <property type="term" value="P:DNA replication"/>
    <property type="evidence" value="ECO:0007669"/>
    <property type="project" value="UniProtKB-KW"/>
</dbReference>
<evidence type="ECO:0000259" key="24">
    <source>
        <dbReference type="Pfam" id="PF13087"/>
    </source>
</evidence>
<keyword evidence="18" id="KW-0539">Nucleus</keyword>
<keyword evidence="5" id="KW-0004">4Fe-4S</keyword>
<feature type="region of interest" description="Disordered" evidence="21">
    <location>
        <begin position="1"/>
        <end position="64"/>
    </location>
</feature>
<dbReference type="InterPro" id="IPR041677">
    <property type="entry name" value="DNA2/NAM7_AAA_11"/>
</dbReference>
<dbReference type="PANTHER" id="PTHR43788">
    <property type="entry name" value="DNA2/NAM7 HELICASE FAMILY MEMBER"/>
    <property type="match status" value="1"/>
</dbReference>
<evidence type="ECO:0000256" key="19">
    <source>
        <dbReference type="ARBA" id="ARBA00023268"/>
    </source>
</evidence>
<dbReference type="GO" id="GO:0005634">
    <property type="term" value="C:nucleus"/>
    <property type="evidence" value="ECO:0007669"/>
    <property type="project" value="UniProtKB-SubCell"/>
</dbReference>
<evidence type="ECO:0000256" key="15">
    <source>
        <dbReference type="ARBA" id="ARBA00023014"/>
    </source>
</evidence>
<dbReference type="Gene3D" id="3.40.50.300">
    <property type="entry name" value="P-loop containing nucleotide triphosphate hydrolases"/>
    <property type="match status" value="3"/>
</dbReference>
<dbReference type="GO" id="GO:0005737">
    <property type="term" value="C:cytoplasm"/>
    <property type="evidence" value="ECO:0007669"/>
    <property type="project" value="TreeGrafter"/>
</dbReference>
<keyword evidence="8" id="KW-0479">Metal-binding</keyword>
<feature type="domain" description="DNA2/NAM7 helicase helicase" evidence="23">
    <location>
        <begin position="1138"/>
        <end position="1219"/>
    </location>
</feature>
<dbReference type="InterPro" id="IPR050534">
    <property type="entry name" value="Coronavir_polyprotein_1ab"/>
</dbReference>
<evidence type="ECO:0000256" key="17">
    <source>
        <dbReference type="ARBA" id="ARBA00023204"/>
    </source>
</evidence>
<keyword evidence="16" id="KW-0238">DNA-binding</keyword>
<dbReference type="EC" id="3.6.4.12" evidence="4"/>
<evidence type="ECO:0000256" key="14">
    <source>
        <dbReference type="ARBA" id="ARBA00023004"/>
    </source>
</evidence>
<reference evidence="25" key="1">
    <citation type="submission" date="2021-01" db="EMBL/GenBank/DDBJ databases">
        <authorList>
            <person name="Corre E."/>
            <person name="Pelletier E."/>
            <person name="Niang G."/>
            <person name="Scheremetjew M."/>
            <person name="Finn R."/>
            <person name="Kale V."/>
            <person name="Holt S."/>
            <person name="Cochrane G."/>
            <person name="Meng A."/>
            <person name="Brown T."/>
            <person name="Cohen L."/>
        </authorList>
    </citation>
    <scope>NUCLEOTIDE SEQUENCE</scope>
    <source>
        <strain evidence="25">CCMP1723</strain>
    </source>
</reference>
<keyword evidence="9" id="KW-0547">Nucleotide-binding</keyword>
<evidence type="ECO:0000256" key="11">
    <source>
        <dbReference type="ARBA" id="ARBA00022801"/>
    </source>
</evidence>
<dbReference type="Pfam" id="PF13086">
    <property type="entry name" value="AAA_11"/>
    <property type="match status" value="2"/>
</dbReference>
<comment type="cofactor">
    <cofactor evidence="1">
        <name>[4Fe-4S] cluster</name>
        <dbReference type="ChEBI" id="CHEBI:49883"/>
    </cofactor>
</comment>
<keyword evidence="13" id="KW-0067">ATP-binding</keyword>
<evidence type="ECO:0000256" key="6">
    <source>
        <dbReference type="ARBA" id="ARBA00022705"/>
    </source>
</evidence>
<keyword evidence="10" id="KW-0227">DNA damage</keyword>
<evidence type="ECO:0000256" key="12">
    <source>
        <dbReference type="ARBA" id="ARBA00022806"/>
    </source>
</evidence>
<evidence type="ECO:0000256" key="13">
    <source>
        <dbReference type="ARBA" id="ARBA00022840"/>
    </source>
</evidence>
<organism evidence="25">
    <name type="scientific">Micromonas pusilla</name>
    <name type="common">Picoplanktonic green alga</name>
    <name type="synonym">Chromulina pusilla</name>
    <dbReference type="NCBI Taxonomy" id="38833"/>
    <lineage>
        <taxon>Eukaryota</taxon>
        <taxon>Viridiplantae</taxon>
        <taxon>Chlorophyta</taxon>
        <taxon>Mamiellophyceae</taxon>
        <taxon>Mamiellales</taxon>
        <taxon>Mamiellaceae</taxon>
        <taxon>Micromonas</taxon>
    </lineage>
</organism>
<evidence type="ECO:0000256" key="21">
    <source>
        <dbReference type="SAM" id="MobiDB-lite"/>
    </source>
</evidence>
<evidence type="ECO:0000256" key="7">
    <source>
        <dbReference type="ARBA" id="ARBA00022722"/>
    </source>
</evidence>
<evidence type="ECO:0000313" key="25">
    <source>
        <dbReference type="EMBL" id="CAD8520156.1"/>
    </source>
</evidence>
<dbReference type="GO" id="GO:0004518">
    <property type="term" value="F:nuclease activity"/>
    <property type="evidence" value="ECO:0007669"/>
    <property type="project" value="UniProtKB-KW"/>
</dbReference>
<keyword evidence="15" id="KW-0411">Iron-sulfur</keyword>
<proteinExistence type="inferred from homology"/>
<dbReference type="GO" id="GO:0051539">
    <property type="term" value="F:4 iron, 4 sulfur cluster binding"/>
    <property type="evidence" value="ECO:0007669"/>
    <property type="project" value="UniProtKB-KW"/>
</dbReference>
<dbReference type="Pfam" id="PF13087">
    <property type="entry name" value="AAA_12"/>
    <property type="match status" value="1"/>
</dbReference>
<comment type="catalytic activity">
    <reaction evidence="20">
        <text>ATP + H2O = ADP + phosphate + H(+)</text>
        <dbReference type="Rhea" id="RHEA:13065"/>
        <dbReference type="ChEBI" id="CHEBI:15377"/>
        <dbReference type="ChEBI" id="CHEBI:15378"/>
        <dbReference type="ChEBI" id="CHEBI:30616"/>
        <dbReference type="ChEBI" id="CHEBI:43474"/>
        <dbReference type="ChEBI" id="CHEBI:456216"/>
        <dbReference type="EC" id="3.6.4.12"/>
    </reaction>
</comment>
<dbReference type="GO" id="GO:0006281">
    <property type="term" value="P:DNA repair"/>
    <property type="evidence" value="ECO:0007669"/>
    <property type="project" value="UniProtKB-KW"/>
</dbReference>
<dbReference type="InterPro" id="IPR027417">
    <property type="entry name" value="P-loop_NTPase"/>
</dbReference>
<evidence type="ECO:0000256" key="9">
    <source>
        <dbReference type="ARBA" id="ARBA00022741"/>
    </source>
</evidence>
<gene>
    <name evidence="25" type="ORF">MCOM1403_LOCUS7582</name>
</gene>
<dbReference type="GO" id="GO:0005524">
    <property type="term" value="F:ATP binding"/>
    <property type="evidence" value="ECO:0007669"/>
    <property type="project" value="UniProtKB-KW"/>
</dbReference>
<keyword evidence="6" id="KW-0235">DNA replication</keyword>
<feature type="domain" description="DNA replication factor Dna2 N-terminal" evidence="22">
    <location>
        <begin position="397"/>
        <end position="637"/>
    </location>
</feature>